<evidence type="ECO:0000313" key="1">
    <source>
        <dbReference type="EMBL" id="RRQ20783.1"/>
    </source>
</evidence>
<name>A0A426QGB9_9GAMM</name>
<evidence type="ECO:0008006" key="3">
    <source>
        <dbReference type="Google" id="ProtNLM"/>
    </source>
</evidence>
<gene>
    <name evidence="1" type="ORF">D6C00_01515</name>
</gene>
<organism evidence="1 2">
    <name type="scientific">Thiohalobacter thiocyanaticus</name>
    <dbReference type="NCBI Taxonomy" id="585455"/>
    <lineage>
        <taxon>Bacteria</taxon>
        <taxon>Pseudomonadati</taxon>
        <taxon>Pseudomonadota</taxon>
        <taxon>Gammaproteobacteria</taxon>
        <taxon>Thiohalobacterales</taxon>
        <taxon>Thiohalobacteraceae</taxon>
        <taxon>Thiohalobacter</taxon>
    </lineage>
</organism>
<dbReference type="OrthoDB" id="572467at2"/>
<reference evidence="1 2" key="1">
    <citation type="journal article" date="2010" name="Int. J. Syst. Evol. Microbiol.">
        <title>Thiohalobacter thiocyanaticus gen. nov., sp. nov., a moderately halophilic, sulfur-oxidizing gammaproteobacterium from hypersaline lakes, that utilizes thiocyanate.</title>
        <authorList>
            <person name="Sorokin D.Y."/>
            <person name="Kovaleva O.L."/>
            <person name="Tourova T.P."/>
            <person name="Muyzer G."/>
        </authorList>
    </citation>
    <scope>NUCLEOTIDE SEQUENCE [LARGE SCALE GENOMIC DNA]</scope>
    <source>
        <strain evidence="1 2">Hrh1</strain>
    </source>
</reference>
<proteinExistence type="predicted"/>
<protein>
    <recommendedName>
        <fullName evidence="3">GTPase</fullName>
    </recommendedName>
</protein>
<dbReference type="AlphaFoldDB" id="A0A426QGB9"/>
<evidence type="ECO:0000313" key="2">
    <source>
        <dbReference type="Proteomes" id="UP000287798"/>
    </source>
</evidence>
<dbReference type="Proteomes" id="UP000287798">
    <property type="component" value="Unassembled WGS sequence"/>
</dbReference>
<keyword evidence="2" id="KW-1185">Reference proteome</keyword>
<comment type="caution">
    <text evidence="1">The sequence shown here is derived from an EMBL/GenBank/DDBJ whole genome shotgun (WGS) entry which is preliminary data.</text>
</comment>
<sequence length="131" mass="14550">MSTANARLIFVYNADSGLFNTATDIAHKILSPQTYTCDLCALTHGHFRIRREWVAFLESLPVQTEFLHRDEYQARHGGTGVEPPAVLLDSGDGPELLLDRQAIGDCRDLAALKQRIRAGLDERLAMREAAS</sequence>
<dbReference type="RefSeq" id="WP_125179998.1">
    <property type="nucleotide sequence ID" value="NZ_QZMU01000001.1"/>
</dbReference>
<accession>A0A426QGB9</accession>
<dbReference type="EMBL" id="QZMU01000001">
    <property type="protein sequence ID" value="RRQ20783.1"/>
    <property type="molecule type" value="Genomic_DNA"/>
</dbReference>